<organism evidence="1 2">
    <name type="scientific">Panagrellus redivivus</name>
    <name type="common">Microworm</name>
    <dbReference type="NCBI Taxonomy" id="6233"/>
    <lineage>
        <taxon>Eukaryota</taxon>
        <taxon>Metazoa</taxon>
        <taxon>Ecdysozoa</taxon>
        <taxon>Nematoda</taxon>
        <taxon>Chromadorea</taxon>
        <taxon>Rhabditida</taxon>
        <taxon>Tylenchina</taxon>
        <taxon>Panagrolaimomorpha</taxon>
        <taxon>Panagrolaimoidea</taxon>
        <taxon>Panagrolaimidae</taxon>
        <taxon>Panagrellus</taxon>
    </lineage>
</organism>
<dbReference type="InterPro" id="IPR011333">
    <property type="entry name" value="SKP1/BTB/POZ_sf"/>
</dbReference>
<proteinExistence type="predicted"/>
<dbReference type="AlphaFoldDB" id="A0A7E4V7G4"/>
<dbReference type="CDD" id="cd14733">
    <property type="entry name" value="BACK"/>
    <property type="match status" value="1"/>
</dbReference>
<dbReference type="Proteomes" id="UP000492821">
    <property type="component" value="Unassembled WGS sequence"/>
</dbReference>
<sequence length="86" mass="10189">MLSFAKTYKILPIVEALEVSLQVELSLDNFYPIVQHAWDFEMTELKSKCAHFYKENYNKRIFTEEFVNMNPKVQVDLNREAANINE</sequence>
<reference evidence="2" key="2">
    <citation type="submission" date="2020-10" db="UniProtKB">
        <authorList>
            <consortium name="WormBaseParasite"/>
        </authorList>
    </citation>
    <scope>IDENTIFICATION</scope>
</reference>
<protein>
    <submittedName>
        <fullName evidence="2">DDE-1 domain-containing protein</fullName>
    </submittedName>
</protein>
<reference evidence="1" key="1">
    <citation type="journal article" date="2013" name="Genetics">
        <title>The draft genome and transcriptome of Panagrellus redivivus are shaped by the harsh demands of a free-living lifestyle.</title>
        <authorList>
            <person name="Srinivasan J."/>
            <person name="Dillman A.R."/>
            <person name="Macchietto M.G."/>
            <person name="Heikkinen L."/>
            <person name="Lakso M."/>
            <person name="Fracchia K.M."/>
            <person name="Antoshechkin I."/>
            <person name="Mortazavi A."/>
            <person name="Wong G."/>
            <person name="Sternberg P.W."/>
        </authorList>
    </citation>
    <scope>NUCLEOTIDE SEQUENCE [LARGE SCALE GENOMIC DNA]</scope>
    <source>
        <strain evidence="1">MT8872</strain>
    </source>
</reference>
<keyword evidence="1" id="KW-1185">Reference proteome</keyword>
<name>A0A7E4V7G4_PANRE</name>
<evidence type="ECO:0000313" key="2">
    <source>
        <dbReference type="WBParaSite" id="Pan_g17486.t1"/>
    </source>
</evidence>
<dbReference type="WBParaSite" id="Pan_g17486.t1">
    <property type="protein sequence ID" value="Pan_g17486.t1"/>
    <property type="gene ID" value="Pan_g17486"/>
</dbReference>
<accession>A0A7E4V7G4</accession>
<evidence type="ECO:0000313" key="1">
    <source>
        <dbReference type="Proteomes" id="UP000492821"/>
    </source>
</evidence>
<dbReference type="Gene3D" id="3.30.710.10">
    <property type="entry name" value="Potassium Channel Kv1.1, Chain A"/>
    <property type="match status" value="1"/>
</dbReference>